<keyword evidence="4" id="KW-1185">Reference proteome</keyword>
<gene>
    <name evidence="3" type="ORF">GCM10022386_16660</name>
</gene>
<dbReference type="SMART" id="SM00530">
    <property type="entry name" value="HTH_XRE"/>
    <property type="match status" value="1"/>
</dbReference>
<reference evidence="4" key="1">
    <citation type="journal article" date="2019" name="Int. J. Syst. Evol. Microbiol.">
        <title>The Global Catalogue of Microorganisms (GCM) 10K type strain sequencing project: providing services to taxonomists for standard genome sequencing and annotation.</title>
        <authorList>
            <consortium name="The Broad Institute Genomics Platform"/>
            <consortium name="The Broad Institute Genome Sequencing Center for Infectious Disease"/>
            <person name="Wu L."/>
            <person name="Ma J."/>
        </authorList>
    </citation>
    <scope>NUCLEOTIDE SEQUENCE [LARGE SCALE GENOMIC DNA]</scope>
    <source>
        <strain evidence="4">JCM 17064</strain>
    </source>
</reference>
<comment type="caution">
    <text evidence="3">The sequence shown here is derived from an EMBL/GenBank/DDBJ whole genome shotgun (WGS) entry which is preliminary data.</text>
</comment>
<dbReference type="PANTHER" id="PTHR46558:SF11">
    <property type="entry name" value="HTH-TYPE TRANSCRIPTIONAL REGULATOR XRE"/>
    <property type="match status" value="1"/>
</dbReference>
<evidence type="ECO:0000313" key="4">
    <source>
        <dbReference type="Proteomes" id="UP001500968"/>
    </source>
</evidence>
<accession>A0ABP7TYB8</accession>
<dbReference type="PANTHER" id="PTHR46558">
    <property type="entry name" value="TRACRIPTIONAL REGULATORY PROTEIN-RELATED-RELATED"/>
    <property type="match status" value="1"/>
</dbReference>
<name>A0ABP7TYB8_9FLAO</name>
<dbReference type="RefSeq" id="WP_324689315.1">
    <property type="nucleotide sequence ID" value="NZ_BAABCR010000015.1"/>
</dbReference>
<evidence type="ECO:0000313" key="3">
    <source>
        <dbReference type="EMBL" id="GAA4032988.1"/>
    </source>
</evidence>
<dbReference type="InterPro" id="IPR001387">
    <property type="entry name" value="Cro/C1-type_HTH"/>
</dbReference>
<evidence type="ECO:0000259" key="2">
    <source>
        <dbReference type="PROSITE" id="PS50943"/>
    </source>
</evidence>
<dbReference type="Gene3D" id="1.10.260.40">
    <property type="entry name" value="lambda repressor-like DNA-binding domains"/>
    <property type="match status" value="1"/>
</dbReference>
<dbReference type="EMBL" id="BAABCR010000015">
    <property type="protein sequence ID" value="GAA4032988.1"/>
    <property type="molecule type" value="Genomic_DNA"/>
</dbReference>
<sequence length="122" mass="14179">MEIGIKIRKLREAKKMSQMELAYILGISQSKLCTIESNEDKSIDFVLMHKVCQFFGVGFDHFIDYKAEGQPTKGQLSLSTIHDAFEDSVMNQIHFLIVDNRSKEHRIQELLFQIAQMKRDQT</sequence>
<proteinExistence type="predicted"/>
<organism evidence="3 4">
    <name type="scientific">Flavobacterium cheonhonense</name>
    <dbReference type="NCBI Taxonomy" id="706185"/>
    <lineage>
        <taxon>Bacteria</taxon>
        <taxon>Pseudomonadati</taxon>
        <taxon>Bacteroidota</taxon>
        <taxon>Flavobacteriia</taxon>
        <taxon>Flavobacteriales</taxon>
        <taxon>Flavobacteriaceae</taxon>
        <taxon>Flavobacterium</taxon>
    </lineage>
</organism>
<feature type="domain" description="HTH cro/C1-type" evidence="2">
    <location>
        <begin position="7"/>
        <end position="62"/>
    </location>
</feature>
<dbReference type="InterPro" id="IPR010982">
    <property type="entry name" value="Lambda_DNA-bd_dom_sf"/>
</dbReference>
<evidence type="ECO:0000256" key="1">
    <source>
        <dbReference type="ARBA" id="ARBA00023125"/>
    </source>
</evidence>
<dbReference type="PROSITE" id="PS50943">
    <property type="entry name" value="HTH_CROC1"/>
    <property type="match status" value="1"/>
</dbReference>
<dbReference type="CDD" id="cd00093">
    <property type="entry name" value="HTH_XRE"/>
    <property type="match status" value="1"/>
</dbReference>
<protein>
    <recommendedName>
        <fullName evidence="2">HTH cro/C1-type domain-containing protein</fullName>
    </recommendedName>
</protein>
<dbReference type="Proteomes" id="UP001500968">
    <property type="component" value="Unassembled WGS sequence"/>
</dbReference>
<dbReference type="Pfam" id="PF12844">
    <property type="entry name" value="HTH_19"/>
    <property type="match status" value="1"/>
</dbReference>
<keyword evidence="1" id="KW-0238">DNA-binding</keyword>
<dbReference type="SUPFAM" id="SSF47413">
    <property type="entry name" value="lambda repressor-like DNA-binding domains"/>
    <property type="match status" value="1"/>
</dbReference>